<dbReference type="WBParaSite" id="PTRK_0000724000.1">
    <property type="protein sequence ID" value="PTRK_0000724000.1"/>
    <property type="gene ID" value="PTRK_0000724000"/>
</dbReference>
<comment type="similarity">
    <text evidence="2 10">Belongs to the peptidase M14 family.</text>
</comment>
<protein>
    <submittedName>
        <fullName evidence="14">Peptidase_M14 domain-containing protein</fullName>
    </submittedName>
</protein>
<dbReference type="PANTHER" id="PTHR11705">
    <property type="entry name" value="PROTEASE FAMILY M14 CARBOXYPEPTIDASE A,B"/>
    <property type="match status" value="1"/>
</dbReference>
<keyword evidence="3" id="KW-0121">Carboxypeptidase</keyword>
<keyword evidence="13" id="KW-1185">Reference proteome</keyword>
<dbReference type="FunFam" id="3.40.630.10:FF:000084">
    <property type="entry name" value="Carboxypeptidase B2"/>
    <property type="match status" value="1"/>
</dbReference>
<evidence type="ECO:0000259" key="12">
    <source>
        <dbReference type="PROSITE" id="PS52035"/>
    </source>
</evidence>
<feature type="chain" id="PRO_5005891703" evidence="11">
    <location>
        <begin position="18"/>
        <end position="327"/>
    </location>
</feature>
<reference evidence="14" key="1">
    <citation type="submission" date="2017-02" db="UniProtKB">
        <authorList>
            <consortium name="WormBaseParasite"/>
        </authorList>
    </citation>
    <scope>IDENTIFICATION</scope>
</reference>
<dbReference type="GO" id="GO:0004181">
    <property type="term" value="F:metallocarboxypeptidase activity"/>
    <property type="evidence" value="ECO:0007669"/>
    <property type="project" value="InterPro"/>
</dbReference>
<dbReference type="SMART" id="SM00631">
    <property type="entry name" value="Zn_pept"/>
    <property type="match status" value="1"/>
</dbReference>
<evidence type="ECO:0000256" key="6">
    <source>
        <dbReference type="ARBA" id="ARBA00022729"/>
    </source>
</evidence>
<evidence type="ECO:0000256" key="9">
    <source>
        <dbReference type="ARBA" id="ARBA00023049"/>
    </source>
</evidence>
<keyword evidence="8" id="KW-0862">Zinc</keyword>
<evidence type="ECO:0000313" key="14">
    <source>
        <dbReference type="WBParaSite" id="PTRK_0000724000.1"/>
    </source>
</evidence>
<dbReference type="GO" id="GO:0006508">
    <property type="term" value="P:proteolysis"/>
    <property type="evidence" value="ECO:0007669"/>
    <property type="project" value="UniProtKB-KW"/>
</dbReference>
<comment type="caution">
    <text evidence="10">Lacks conserved residue(s) required for the propagation of feature annotation.</text>
</comment>
<keyword evidence="6 11" id="KW-0732">Signal</keyword>
<evidence type="ECO:0000256" key="11">
    <source>
        <dbReference type="SAM" id="SignalP"/>
    </source>
</evidence>
<evidence type="ECO:0000256" key="2">
    <source>
        <dbReference type="ARBA" id="ARBA00005988"/>
    </source>
</evidence>
<evidence type="ECO:0000256" key="1">
    <source>
        <dbReference type="ARBA" id="ARBA00001947"/>
    </source>
</evidence>
<feature type="domain" description="Peptidase M14" evidence="12">
    <location>
        <begin position="30"/>
        <end position="322"/>
    </location>
</feature>
<feature type="signal peptide" evidence="11">
    <location>
        <begin position="1"/>
        <end position="17"/>
    </location>
</feature>
<name>A0A0N4ZH76_PARTI</name>
<dbReference type="GO" id="GO:0008270">
    <property type="term" value="F:zinc ion binding"/>
    <property type="evidence" value="ECO:0007669"/>
    <property type="project" value="InterPro"/>
</dbReference>
<dbReference type="PROSITE" id="PS52035">
    <property type="entry name" value="PEPTIDASE_M14"/>
    <property type="match status" value="1"/>
</dbReference>
<dbReference type="PRINTS" id="PR00765">
    <property type="entry name" value="CRBOXYPTASEA"/>
</dbReference>
<evidence type="ECO:0000256" key="8">
    <source>
        <dbReference type="ARBA" id="ARBA00022833"/>
    </source>
</evidence>
<accession>A0A0N4ZH76</accession>
<keyword evidence="5" id="KW-0479">Metal-binding</keyword>
<dbReference type="Gene3D" id="3.40.630.10">
    <property type="entry name" value="Zn peptidases"/>
    <property type="match status" value="1"/>
</dbReference>
<keyword evidence="7" id="KW-0378">Hydrolase</keyword>
<sequence>MLNFFVIFFLIINQSNSKPLHSKYPFDLMGINELKNIETFMKNISTDYSSFITLESFGKSYEGNDMLYLKINYNKNIPNENKSEILVYTGSHGHELVTQTIMLNLINELKNEKEYKDKYNNLIIYLSPVINPDGYLYQLKFNKLWRKNRSRRNHDHKCIGVDINRNFNIGKNDSITDSAECSDSYGGTNVLEPETNNIVNFFKNHSNIKAFIDLHTNGPKIMYPYSYSSAEANDTKAMNDLAHEMSKETFNKTKTKYEYGSIAKISYMANGVAIDYAKSIGIKYTFAIAAGGKNVYMTFNSTNFQNVTSEVIPMIHKVMLQVQKESK</sequence>
<evidence type="ECO:0000256" key="7">
    <source>
        <dbReference type="ARBA" id="ARBA00022801"/>
    </source>
</evidence>
<comment type="cofactor">
    <cofactor evidence="1">
        <name>Zn(2+)</name>
        <dbReference type="ChEBI" id="CHEBI:29105"/>
    </cofactor>
</comment>
<evidence type="ECO:0000313" key="13">
    <source>
        <dbReference type="Proteomes" id="UP000038045"/>
    </source>
</evidence>
<keyword evidence="4" id="KW-0645">Protease</keyword>
<dbReference type="GO" id="GO:0005615">
    <property type="term" value="C:extracellular space"/>
    <property type="evidence" value="ECO:0007669"/>
    <property type="project" value="TreeGrafter"/>
</dbReference>
<proteinExistence type="inferred from homology"/>
<evidence type="ECO:0000256" key="3">
    <source>
        <dbReference type="ARBA" id="ARBA00022645"/>
    </source>
</evidence>
<dbReference type="Pfam" id="PF00246">
    <property type="entry name" value="Peptidase_M14"/>
    <property type="match status" value="1"/>
</dbReference>
<dbReference type="Proteomes" id="UP000038045">
    <property type="component" value="Unplaced"/>
</dbReference>
<dbReference type="InterPro" id="IPR000834">
    <property type="entry name" value="Peptidase_M14"/>
</dbReference>
<evidence type="ECO:0000256" key="5">
    <source>
        <dbReference type="ARBA" id="ARBA00022723"/>
    </source>
</evidence>
<evidence type="ECO:0000256" key="10">
    <source>
        <dbReference type="PROSITE-ProRule" id="PRU01379"/>
    </source>
</evidence>
<dbReference type="STRING" id="131310.A0A0N4ZH76"/>
<dbReference type="PANTHER" id="PTHR11705:SF143">
    <property type="entry name" value="SLL0236 PROTEIN"/>
    <property type="match status" value="1"/>
</dbReference>
<dbReference type="AlphaFoldDB" id="A0A0N4ZH76"/>
<organism evidence="13 14">
    <name type="scientific">Parastrongyloides trichosuri</name>
    <name type="common">Possum-specific nematode worm</name>
    <dbReference type="NCBI Taxonomy" id="131310"/>
    <lineage>
        <taxon>Eukaryota</taxon>
        <taxon>Metazoa</taxon>
        <taxon>Ecdysozoa</taxon>
        <taxon>Nematoda</taxon>
        <taxon>Chromadorea</taxon>
        <taxon>Rhabditida</taxon>
        <taxon>Tylenchina</taxon>
        <taxon>Panagrolaimomorpha</taxon>
        <taxon>Strongyloidoidea</taxon>
        <taxon>Strongyloididae</taxon>
        <taxon>Parastrongyloides</taxon>
    </lineage>
</organism>
<keyword evidence="9" id="KW-0482">Metalloprotease</keyword>
<dbReference type="SUPFAM" id="SSF53187">
    <property type="entry name" value="Zn-dependent exopeptidases"/>
    <property type="match status" value="1"/>
</dbReference>
<evidence type="ECO:0000256" key="4">
    <source>
        <dbReference type="ARBA" id="ARBA00022670"/>
    </source>
</evidence>